<accession>A0ABV2BST9</accession>
<keyword evidence="4" id="KW-1185">Reference proteome</keyword>
<gene>
    <name evidence="3" type="ORF">ABVT43_07700</name>
</gene>
<organism evidence="3 4">
    <name type="scientific">Aliikangiella maris</name>
    <dbReference type="NCBI Taxonomy" id="3162458"/>
    <lineage>
        <taxon>Bacteria</taxon>
        <taxon>Pseudomonadati</taxon>
        <taxon>Pseudomonadota</taxon>
        <taxon>Gammaproteobacteria</taxon>
        <taxon>Oceanospirillales</taxon>
        <taxon>Pleioneaceae</taxon>
        <taxon>Aliikangiella</taxon>
    </lineage>
</organism>
<name>A0ABV2BST9_9GAMM</name>
<proteinExistence type="predicted"/>
<evidence type="ECO:0000313" key="4">
    <source>
        <dbReference type="Proteomes" id="UP001548189"/>
    </source>
</evidence>
<dbReference type="RefSeq" id="WP_353895586.1">
    <property type="nucleotide sequence ID" value="NZ_JBEVCJ010000006.1"/>
</dbReference>
<feature type="coiled-coil region" evidence="1">
    <location>
        <begin position="181"/>
        <end position="243"/>
    </location>
</feature>
<evidence type="ECO:0000313" key="3">
    <source>
        <dbReference type="EMBL" id="MET1255003.1"/>
    </source>
</evidence>
<reference evidence="3 4" key="1">
    <citation type="submission" date="2024-06" db="EMBL/GenBank/DDBJ databases">
        <authorList>
            <person name="Li F."/>
        </authorList>
    </citation>
    <scope>NUCLEOTIDE SEQUENCE [LARGE SCALE GENOMIC DNA]</scope>
    <source>
        <strain evidence="3 4">GXAS 311</strain>
    </source>
</reference>
<keyword evidence="2" id="KW-0472">Membrane</keyword>
<protein>
    <submittedName>
        <fullName evidence="3">TIGR03545 family protein</fullName>
    </submittedName>
</protein>
<comment type="caution">
    <text evidence="3">The sequence shown here is derived from an EMBL/GenBank/DDBJ whole genome shotgun (WGS) entry which is preliminary data.</text>
</comment>
<sequence length="561" mass="62937">MKLIRWWGIAVFFVLILLIVAAWYLLAPFLIKGSIEEMGSEALGAKVELESVDLSLFPLGVSLNHLVAADPNAPMSNLFDAQKITFAVDSSMLLWKKVIIDELTIDGVKSGTQRQTSGELPGGRKSAQAVNQMVELAIPDIGQVDVKSMVEKADLITIKRINQLKSSQGQMQQQWQTALDKKAFEKRVNDIKAEYDRLAERAKKNKLNLLKDRDDWKKLKKQIDEERQQIASLSDQLKADKKQLAEQLKLVKNGPGDDLDAIMQKLGLGNGLDGLVDKYLGPQYTPWVKRIIQMVKEVKPVEDKTTQAEEEAYVQVGKKVYFKDEQIFPEILVKKVLISGSDQQWQLNGNGMNLGYLPWLTGNPAKLNLKFNGAKDAKIDLQSDWKNPQTMQSTVDISVNRWPVESMSIMQTEKGPWMLTSGDFKMSLKGELTLQTIDLNASFSIASPKLQHPESLPDWQLALAQSISGQSQLDFNLSATGALESPKIRLKSNMEKLFQNVMGAQLKQKAEKLKDKAKTIISEKVGDISGLENFNSNFEKWQAEINNKDELLKDILGKIKI</sequence>
<keyword evidence="2" id="KW-0812">Transmembrane</keyword>
<feature type="coiled-coil region" evidence="1">
    <location>
        <begin position="503"/>
        <end position="551"/>
    </location>
</feature>
<dbReference type="Proteomes" id="UP001548189">
    <property type="component" value="Unassembled WGS sequence"/>
</dbReference>
<keyword evidence="1" id="KW-0175">Coiled coil</keyword>
<evidence type="ECO:0000256" key="1">
    <source>
        <dbReference type="SAM" id="Coils"/>
    </source>
</evidence>
<dbReference type="NCBIfam" id="TIGR03545">
    <property type="entry name" value="TIGR03545 family protein"/>
    <property type="match status" value="1"/>
</dbReference>
<evidence type="ECO:0000256" key="2">
    <source>
        <dbReference type="SAM" id="Phobius"/>
    </source>
</evidence>
<dbReference type="EMBL" id="JBEVCJ010000006">
    <property type="protein sequence ID" value="MET1255003.1"/>
    <property type="molecule type" value="Genomic_DNA"/>
</dbReference>
<dbReference type="InterPro" id="IPR019934">
    <property type="entry name" value="CHP03545"/>
</dbReference>
<feature type="transmembrane region" description="Helical" evidence="2">
    <location>
        <begin position="6"/>
        <end position="26"/>
    </location>
</feature>
<keyword evidence="2" id="KW-1133">Transmembrane helix</keyword>